<evidence type="ECO:0000256" key="4">
    <source>
        <dbReference type="ARBA" id="ARBA00023172"/>
    </source>
</evidence>
<keyword evidence="2" id="KW-0815">Transposition</keyword>
<evidence type="ECO:0000256" key="2">
    <source>
        <dbReference type="ARBA" id="ARBA00022578"/>
    </source>
</evidence>
<feature type="domain" description="Integrase catalytic" evidence="6">
    <location>
        <begin position="112"/>
        <end position="286"/>
    </location>
</feature>
<evidence type="ECO:0000313" key="8">
    <source>
        <dbReference type="Proteomes" id="UP000642910"/>
    </source>
</evidence>
<name>A0ABS0EYQ0_9BACL</name>
<keyword evidence="8" id="KW-1185">Reference proteome</keyword>
<gene>
    <name evidence="7" type="ORF">IW967_00090</name>
</gene>
<sequence length="407" mass="46296">MLKGGSLMSVQDLLTQGKSLREIARETGFSRNTIRKYVRSGMAVQVQPRARRGSKLDAYKPLIHEWMDAGLFNCQVMLQRLRAQGYAGGMTLVKDYVQQFRPPKRQKATSRYETKPGEQAQVDWGICEYIDERGVHRKLPVFVMILGHSRATYIEFTRRCDIHSFLRCFAHAVEHFGGVPKVVLTDRMKTVVLGTNDDRTPIWHPVFLDFALAIGLTPKLCRVRRPQTKGKVERAVRFVKENFWVARRFTDLADLNRQALAWCYEIDQRIHGTTGERPCDLLPQEQLLPLPSPEALAKFLREERKVSMDGFVSFDGVRYGVPWQYSGRTVTVRQLRNQIEIWSEGVRIAVHEKSPRFNGLVRLQGQYSGLDAAQGATGPLPVARQVPMDSVDQRPLSVYAALAEVGA</sequence>
<reference evidence="7 8" key="1">
    <citation type="submission" date="2020-11" db="EMBL/GenBank/DDBJ databases">
        <title>Genomic insight of Alicyclobacillus mali FL 18 reveals a new arsenic-resistant strain, with potential in environmental biotechnology.</title>
        <authorList>
            <person name="Fiorentino G."/>
            <person name="Gallo G."/>
            <person name="Aulitto M."/>
        </authorList>
    </citation>
    <scope>NUCLEOTIDE SEQUENCE [LARGE SCALE GENOMIC DNA]</scope>
    <source>
        <strain evidence="7 8">FL 18</strain>
    </source>
</reference>
<dbReference type="NCBIfam" id="NF033546">
    <property type="entry name" value="transpos_IS21"/>
    <property type="match status" value="1"/>
</dbReference>
<dbReference type="Proteomes" id="UP000642910">
    <property type="component" value="Unassembled WGS sequence"/>
</dbReference>
<dbReference type="InterPro" id="IPR017894">
    <property type="entry name" value="HTH_IS21_transposase_type"/>
</dbReference>
<organism evidence="7 8">
    <name type="scientific">Alicyclobacillus mali</name>
    <name type="common">ex Roth et al. 2021</name>
    <dbReference type="NCBI Taxonomy" id="1123961"/>
    <lineage>
        <taxon>Bacteria</taxon>
        <taxon>Bacillati</taxon>
        <taxon>Bacillota</taxon>
        <taxon>Bacilli</taxon>
        <taxon>Bacillales</taxon>
        <taxon>Alicyclobacillaceae</taxon>
        <taxon>Alicyclobacillus</taxon>
    </lineage>
</organism>
<accession>A0ABS0EYQ0</accession>
<proteinExistence type="inferred from homology"/>
<dbReference type="Pfam" id="PF22483">
    <property type="entry name" value="Mu-transpos_C_2"/>
    <property type="match status" value="1"/>
</dbReference>
<dbReference type="SUPFAM" id="SSF53098">
    <property type="entry name" value="Ribonuclease H-like"/>
    <property type="match status" value="1"/>
</dbReference>
<dbReference type="Pfam" id="PF00665">
    <property type="entry name" value="rve"/>
    <property type="match status" value="1"/>
</dbReference>
<dbReference type="Gene3D" id="1.10.10.60">
    <property type="entry name" value="Homeodomain-like"/>
    <property type="match status" value="1"/>
</dbReference>
<comment type="similarity">
    <text evidence="1">Belongs to the transposase IS21/IS408/IS1162 family.</text>
</comment>
<evidence type="ECO:0000256" key="3">
    <source>
        <dbReference type="ARBA" id="ARBA00023125"/>
    </source>
</evidence>
<dbReference type="InterPro" id="IPR001584">
    <property type="entry name" value="Integrase_cat-core"/>
</dbReference>
<dbReference type="PROSITE" id="PS50994">
    <property type="entry name" value="INTEGRASE"/>
    <property type="match status" value="1"/>
</dbReference>
<dbReference type="InterPro" id="IPR054353">
    <property type="entry name" value="IstA-like_C"/>
</dbReference>
<comment type="caution">
    <text evidence="7">The sequence shown here is derived from an EMBL/GenBank/DDBJ whole genome shotgun (WGS) entry which is preliminary data.</text>
</comment>
<dbReference type="PANTHER" id="PTHR35004:SF6">
    <property type="entry name" value="TRANSPOSASE"/>
    <property type="match status" value="1"/>
</dbReference>
<dbReference type="EMBL" id="JADPKZ010000005">
    <property type="protein sequence ID" value="MBF8376300.1"/>
    <property type="molecule type" value="Genomic_DNA"/>
</dbReference>
<evidence type="ECO:0000313" key="7">
    <source>
        <dbReference type="EMBL" id="MBF8376300.1"/>
    </source>
</evidence>
<evidence type="ECO:0000259" key="6">
    <source>
        <dbReference type="PROSITE" id="PS50994"/>
    </source>
</evidence>
<dbReference type="PROSITE" id="PS50531">
    <property type="entry name" value="HTH_IS21"/>
    <property type="match status" value="1"/>
</dbReference>
<keyword evidence="4" id="KW-0233">DNA recombination</keyword>
<dbReference type="RefSeq" id="WP_195866713.1">
    <property type="nucleotide sequence ID" value="NZ_JADPKZ010000005.1"/>
</dbReference>
<keyword evidence="3" id="KW-0238">DNA-binding</keyword>
<feature type="domain" description="HTH IS21-type" evidence="5">
    <location>
        <begin position="5"/>
        <end position="67"/>
    </location>
</feature>
<evidence type="ECO:0000256" key="1">
    <source>
        <dbReference type="ARBA" id="ARBA00009277"/>
    </source>
</evidence>
<dbReference type="Gene3D" id="3.30.420.10">
    <property type="entry name" value="Ribonuclease H-like superfamily/Ribonuclease H"/>
    <property type="match status" value="1"/>
</dbReference>
<protein>
    <submittedName>
        <fullName evidence="7">IS21 family transposase</fullName>
    </submittedName>
</protein>
<dbReference type="InterPro" id="IPR012337">
    <property type="entry name" value="RNaseH-like_sf"/>
</dbReference>
<dbReference type="InterPro" id="IPR036397">
    <property type="entry name" value="RNaseH_sf"/>
</dbReference>
<evidence type="ECO:0000259" key="5">
    <source>
        <dbReference type="PROSITE" id="PS50531"/>
    </source>
</evidence>
<dbReference type="PANTHER" id="PTHR35004">
    <property type="entry name" value="TRANSPOSASE RV3428C-RELATED"/>
    <property type="match status" value="1"/>
</dbReference>